<protein>
    <recommendedName>
        <fullName evidence="4">VPLPA-CTERM sorting domain-containing protein</fullName>
    </recommendedName>
</protein>
<dbReference type="AlphaFoldDB" id="A0A2W5S469"/>
<evidence type="ECO:0000256" key="1">
    <source>
        <dbReference type="SAM" id="SignalP"/>
    </source>
</evidence>
<evidence type="ECO:0000313" key="3">
    <source>
        <dbReference type="Proteomes" id="UP000248975"/>
    </source>
</evidence>
<evidence type="ECO:0000313" key="2">
    <source>
        <dbReference type="EMBL" id="PZQ94864.1"/>
    </source>
</evidence>
<organism evidence="2 3">
    <name type="scientific">Cereibacter sphaeroides</name>
    <name type="common">Rhodobacter sphaeroides</name>
    <dbReference type="NCBI Taxonomy" id="1063"/>
    <lineage>
        <taxon>Bacteria</taxon>
        <taxon>Pseudomonadati</taxon>
        <taxon>Pseudomonadota</taxon>
        <taxon>Alphaproteobacteria</taxon>
        <taxon>Rhodobacterales</taxon>
        <taxon>Paracoccaceae</taxon>
        <taxon>Cereibacter</taxon>
    </lineage>
</organism>
<dbReference type="EMBL" id="QFQS01000012">
    <property type="protein sequence ID" value="PZQ94864.1"/>
    <property type="molecule type" value="Genomic_DNA"/>
</dbReference>
<dbReference type="NCBIfam" id="TIGR03370">
    <property type="entry name" value="VPLPA-CTERM"/>
    <property type="match status" value="1"/>
</dbReference>
<name>A0A2W5S469_CERSP</name>
<comment type="caution">
    <text evidence="2">The sequence shown here is derived from an EMBL/GenBank/DDBJ whole genome shotgun (WGS) entry which is preliminary data.</text>
</comment>
<gene>
    <name evidence="2" type="ORF">DI533_21010</name>
</gene>
<feature type="chain" id="PRO_5016001700" description="VPLPA-CTERM sorting domain-containing protein" evidence="1">
    <location>
        <begin position="31"/>
        <end position="335"/>
    </location>
</feature>
<dbReference type="Proteomes" id="UP000248975">
    <property type="component" value="Unassembled WGS sequence"/>
</dbReference>
<sequence>MKISQRLTRLAGRAALGGAFALAAGTAANASLVEFKTYNGNVALSTDGWGGNAASAAITANAPSGSKVIAAYLYTATFSDNSAPTTVTLNGTSVSYSQTTINGSQTYLASHRADVTSIVKPVIDGGAGGAYDFTIAEGGRNSTIDGSALVVVYENAALPDASVGILDGFASVTGDTTSINFSEPLDPTEAGFFAEMRLGIGFSFPPQASTVTVNGTLISQTAGGFDDGAGFNGGLITVGGDDDPFSALLPAYGDDHERYDLKNYIASGSKTIKVDTVNATRDDNVFLAAFYVSGKAGFNEPPPDGGPAPIPLPAAGWLLGGALVGLAGMRRRQRG</sequence>
<dbReference type="InterPro" id="IPR022472">
    <property type="entry name" value="VPLPA-CTERM"/>
</dbReference>
<evidence type="ECO:0008006" key="4">
    <source>
        <dbReference type="Google" id="ProtNLM"/>
    </source>
</evidence>
<keyword evidence="1" id="KW-0732">Signal</keyword>
<reference evidence="2 3" key="1">
    <citation type="submission" date="2017-08" db="EMBL/GenBank/DDBJ databases">
        <title>Infants hospitalized years apart are colonized by the same room-sourced microbial strains.</title>
        <authorList>
            <person name="Brooks B."/>
            <person name="Olm M.R."/>
            <person name="Firek B.A."/>
            <person name="Baker R."/>
            <person name="Thomas B.C."/>
            <person name="Morowitz M.J."/>
            <person name="Banfield J.F."/>
        </authorList>
    </citation>
    <scope>NUCLEOTIDE SEQUENCE [LARGE SCALE GENOMIC DNA]</scope>
    <source>
        <strain evidence="2">S2_003_000_R2_11</strain>
    </source>
</reference>
<proteinExistence type="predicted"/>
<accession>A0A2W5S469</accession>
<feature type="signal peptide" evidence="1">
    <location>
        <begin position="1"/>
        <end position="30"/>
    </location>
</feature>